<proteinExistence type="predicted"/>
<comment type="caution">
    <text evidence="1">The sequence shown here is derived from an EMBL/GenBank/DDBJ whole genome shotgun (WGS) entry which is preliminary data.</text>
</comment>
<evidence type="ECO:0000313" key="1">
    <source>
        <dbReference type="EMBL" id="KAI0058265.1"/>
    </source>
</evidence>
<dbReference type="Proteomes" id="UP000814140">
    <property type="component" value="Unassembled WGS sequence"/>
</dbReference>
<accession>A0ACB8SPA1</accession>
<organism evidence="1 2">
    <name type="scientific">Artomyces pyxidatus</name>
    <dbReference type="NCBI Taxonomy" id="48021"/>
    <lineage>
        <taxon>Eukaryota</taxon>
        <taxon>Fungi</taxon>
        <taxon>Dikarya</taxon>
        <taxon>Basidiomycota</taxon>
        <taxon>Agaricomycotina</taxon>
        <taxon>Agaricomycetes</taxon>
        <taxon>Russulales</taxon>
        <taxon>Auriscalpiaceae</taxon>
        <taxon>Artomyces</taxon>
    </lineage>
</organism>
<evidence type="ECO:0000313" key="2">
    <source>
        <dbReference type="Proteomes" id="UP000814140"/>
    </source>
</evidence>
<protein>
    <submittedName>
        <fullName evidence="1">Uncharacterized protein</fullName>
    </submittedName>
</protein>
<name>A0ACB8SPA1_9AGAM</name>
<dbReference type="EMBL" id="MU277237">
    <property type="protein sequence ID" value="KAI0058265.1"/>
    <property type="molecule type" value="Genomic_DNA"/>
</dbReference>
<reference evidence="1" key="1">
    <citation type="submission" date="2021-03" db="EMBL/GenBank/DDBJ databases">
        <authorList>
            <consortium name="DOE Joint Genome Institute"/>
            <person name="Ahrendt S."/>
            <person name="Looney B.P."/>
            <person name="Miyauchi S."/>
            <person name="Morin E."/>
            <person name="Drula E."/>
            <person name="Courty P.E."/>
            <person name="Chicoki N."/>
            <person name="Fauchery L."/>
            <person name="Kohler A."/>
            <person name="Kuo A."/>
            <person name="Labutti K."/>
            <person name="Pangilinan J."/>
            <person name="Lipzen A."/>
            <person name="Riley R."/>
            <person name="Andreopoulos W."/>
            <person name="He G."/>
            <person name="Johnson J."/>
            <person name="Barry K.W."/>
            <person name="Grigoriev I.V."/>
            <person name="Nagy L."/>
            <person name="Hibbett D."/>
            <person name="Henrissat B."/>
            <person name="Matheny P.B."/>
            <person name="Labbe J."/>
            <person name="Martin F."/>
        </authorList>
    </citation>
    <scope>NUCLEOTIDE SEQUENCE</scope>
    <source>
        <strain evidence="1">HHB10654</strain>
    </source>
</reference>
<keyword evidence="2" id="KW-1185">Reference proteome</keyword>
<reference evidence="1" key="2">
    <citation type="journal article" date="2022" name="New Phytol.">
        <title>Evolutionary transition to the ectomycorrhizal habit in the genomes of a hyperdiverse lineage of mushroom-forming fungi.</title>
        <authorList>
            <person name="Looney B."/>
            <person name="Miyauchi S."/>
            <person name="Morin E."/>
            <person name="Drula E."/>
            <person name="Courty P.E."/>
            <person name="Kohler A."/>
            <person name="Kuo A."/>
            <person name="LaButti K."/>
            <person name="Pangilinan J."/>
            <person name="Lipzen A."/>
            <person name="Riley R."/>
            <person name="Andreopoulos W."/>
            <person name="He G."/>
            <person name="Johnson J."/>
            <person name="Nolan M."/>
            <person name="Tritt A."/>
            <person name="Barry K.W."/>
            <person name="Grigoriev I.V."/>
            <person name="Nagy L.G."/>
            <person name="Hibbett D."/>
            <person name="Henrissat B."/>
            <person name="Matheny P.B."/>
            <person name="Labbe J."/>
            <person name="Martin F.M."/>
        </authorList>
    </citation>
    <scope>NUCLEOTIDE SEQUENCE</scope>
    <source>
        <strain evidence="1">HHB10654</strain>
    </source>
</reference>
<sequence>MSSAALESRSQPTLPDAVSPMIRPLGLRRVSLDETIPVNVYRSFPVHVIPAFPSPPPPCHRTSLPTILSTNDEVAPSLQTNSAPALKRPSLSSTSSSSLYSDTSGIASQSFASSSQQLSRSATHSPDLQYPHALDLSTSVGYRAPPPPAPSYRADAHTFTQRHEDEWKRHALPSLPMVVSQPNTHATDAPAHLPSIYSLLFDNEPATPTLPPLSRMEGLEPVHHPCHTLRPPSAADRNLRAEQLASNFHSDTTPSGLPSLDDSQRLHFYGSLAEHRRPALPVAFRTRYEDIVALERRVRTLYEENSGHEKSSAQSSDLPDDSFSEQYSGEADKENEPPVPVLLSALERCYAELSDEARVIERGAPSPHSSDQAQSATASAVLPAPPPVSDARRLEVGTSRG</sequence>
<gene>
    <name evidence="1" type="ORF">BV25DRAFT_1830277</name>
</gene>